<evidence type="ECO:0000313" key="1">
    <source>
        <dbReference type="EMBL" id="XBH01148.1"/>
    </source>
</evidence>
<proteinExistence type="predicted"/>
<name>A0AAU7C6Y2_9BACT</name>
<reference evidence="1" key="1">
    <citation type="submission" date="2024-05" db="EMBL/GenBank/DDBJ databases">
        <title>Planctomycetes of the genus Singulisphaera possess chitinolytic capabilities.</title>
        <authorList>
            <person name="Ivanova A."/>
        </authorList>
    </citation>
    <scope>NUCLEOTIDE SEQUENCE</scope>
    <source>
        <strain evidence="1">Ch08T</strain>
    </source>
</reference>
<dbReference type="CDD" id="cd15482">
    <property type="entry name" value="Sialidase_non-viral"/>
    <property type="match status" value="1"/>
</dbReference>
<dbReference type="EC" id="3.2.1.-" evidence="1"/>
<organism evidence="1">
    <name type="scientific">Singulisphaera sp. Ch08</name>
    <dbReference type="NCBI Taxonomy" id="3120278"/>
    <lineage>
        <taxon>Bacteria</taxon>
        <taxon>Pseudomonadati</taxon>
        <taxon>Planctomycetota</taxon>
        <taxon>Planctomycetia</taxon>
        <taxon>Isosphaerales</taxon>
        <taxon>Isosphaeraceae</taxon>
        <taxon>Singulisphaera</taxon>
    </lineage>
</organism>
<dbReference type="InterPro" id="IPR006311">
    <property type="entry name" value="TAT_signal"/>
</dbReference>
<gene>
    <name evidence="1" type="ORF">V5E97_22645</name>
</gene>
<accession>A0AAU7C6Y2</accession>
<protein>
    <submittedName>
        <fullName evidence="1">Sialidase family protein</fullName>
        <ecNumber evidence="1">3.2.1.-</ecNumber>
    </submittedName>
</protein>
<dbReference type="RefSeq" id="WP_406693838.1">
    <property type="nucleotide sequence ID" value="NZ_CP155447.1"/>
</dbReference>
<keyword evidence="1" id="KW-0378">Hydrolase</keyword>
<sequence length="429" mass="47293">MGFHAGSGTQVERRTFLGSGLGVLAGGLLGLPGSEAGGAPADQGSLIASIDHRILFPGRREGVAWFHPRACMVPSADQAECLMTLQSVSGSDVFGPVHWTSSTDSGKTWTKPTLIPGLGRKSLGDDWESGVCDVVPEYHPATKSVLAIGHNVYYKAGVLAQPQRQRWPVYVVRSAGGEWSAPRILEWDDPRGNEIYSCGCSQRLMKSDGDVLVPLTYGTKGRADRSVTAVLCSFDGQALKIRKVGNELVNRARRGLLEPSLGFLDGRYYLTIRAEDGRGYVSTSEDGLHWEPQRPWSWEESGEPLEMSTTQQHWLTHSDDLFLVYNRKTEENSKVMRWRAPLFVAKVDRKSLRLIRSTEKVVLPLIPSEDNDPKKVALMGNFHPVAVSPGESWVTVSENLPSNNFRGDTLLARIHWSRPNRIAMATESS</sequence>
<keyword evidence="1" id="KW-0326">Glycosidase</keyword>
<dbReference type="PROSITE" id="PS51318">
    <property type="entry name" value="TAT"/>
    <property type="match status" value="1"/>
</dbReference>
<dbReference type="InterPro" id="IPR036278">
    <property type="entry name" value="Sialidase_sf"/>
</dbReference>
<dbReference type="AlphaFoldDB" id="A0AAU7C6Y2"/>
<dbReference type="GO" id="GO:0016798">
    <property type="term" value="F:hydrolase activity, acting on glycosyl bonds"/>
    <property type="evidence" value="ECO:0007669"/>
    <property type="project" value="UniProtKB-KW"/>
</dbReference>
<dbReference type="SUPFAM" id="SSF50939">
    <property type="entry name" value="Sialidases"/>
    <property type="match status" value="1"/>
</dbReference>
<dbReference type="EMBL" id="CP155447">
    <property type="protein sequence ID" value="XBH01148.1"/>
    <property type="molecule type" value="Genomic_DNA"/>
</dbReference>
<dbReference type="Gene3D" id="2.120.10.10">
    <property type="match status" value="1"/>
</dbReference>